<name>A0A0A9AH93_ARUDO</name>
<reference evidence="1" key="2">
    <citation type="journal article" date="2015" name="Data Brief">
        <title>Shoot transcriptome of the giant reed, Arundo donax.</title>
        <authorList>
            <person name="Barrero R.A."/>
            <person name="Guerrero F.D."/>
            <person name="Moolhuijzen P."/>
            <person name="Goolsby J.A."/>
            <person name="Tidwell J."/>
            <person name="Bellgard S.E."/>
            <person name="Bellgard M.I."/>
        </authorList>
    </citation>
    <scope>NUCLEOTIDE SEQUENCE</scope>
    <source>
        <tissue evidence="1">Shoot tissue taken approximately 20 cm above the soil surface</tissue>
    </source>
</reference>
<sequence length="32" mass="3816">MPMAPAKSKALRSAHRLTIWADGNRYREFFFF</sequence>
<reference evidence="1" key="1">
    <citation type="submission" date="2014-09" db="EMBL/GenBank/DDBJ databases">
        <authorList>
            <person name="Magalhaes I.L.F."/>
            <person name="Oliveira U."/>
            <person name="Santos F.R."/>
            <person name="Vidigal T.H.D.A."/>
            <person name="Brescovit A.D."/>
            <person name="Santos A.J."/>
        </authorList>
    </citation>
    <scope>NUCLEOTIDE SEQUENCE</scope>
    <source>
        <tissue evidence="1">Shoot tissue taken approximately 20 cm above the soil surface</tissue>
    </source>
</reference>
<accession>A0A0A9AH93</accession>
<dbReference type="AlphaFoldDB" id="A0A0A9AH93"/>
<dbReference type="EMBL" id="GBRH01251423">
    <property type="protein sequence ID" value="JAD46472.1"/>
    <property type="molecule type" value="Transcribed_RNA"/>
</dbReference>
<proteinExistence type="predicted"/>
<protein>
    <submittedName>
        <fullName evidence="1">Uncharacterized protein</fullName>
    </submittedName>
</protein>
<organism evidence="1">
    <name type="scientific">Arundo donax</name>
    <name type="common">Giant reed</name>
    <name type="synonym">Donax arundinaceus</name>
    <dbReference type="NCBI Taxonomy" id="35708"/>
    <lineage>
        <taxon>Eukaryota</taxon>
        <taxon>Viridiplantae</taxon>
        <taxon>Streptophyta</taxon>
        <taxon>Embryophyta</taxon>
        <taxon>Tracheophyta</taxon>
        <taxon>Spermatophyta</taxon>
        <taxon>Magnoliopsida</taxon>
        <taxon>Liliopsida</taxon>
        <taxon>Poales</taxon>
        <taxon>Poaceae</taxon>
        <taxon>PACMAD clade</taxon>
        <taxon>Arundinoideae</taxon>
        <taxon>Arundineae</taxon>
        <taxon>Arundo</taxon>
    </lineage>
</organism>
<evidence type="ECO:0000313" key="1">
    <source>
        <dbReference type="EMBL" id="JAD46472.1"/>
    </source>
</evidence>